<dbReference type="InterPro" id="IPR003607">
    <property type="entry name" value="HD/PDEase_dom"/>
</dbReference>
<dbReference type="CDD" id="cd00077">
    <property type="entry name" value="HDc"/>
    <property type="match status" value="1"/>
</dbReference>
<name>A0A7C1E1M7_9CREN</name>
<feature type="domain" description="HD/PDEase" evidence="1">
    <location>
        <begin position="52"/>
        <end position="190"/>
    </location>
</feature>
<comment type="caution">
    <text evidence="2">The sequence shown here is derived from an EMBL/GenBank/DDBJ whole genome shotgun (WGS) entry which is preliminary data.</text>
</comment>
<dbReference type="PANTHER" id="PTHR40517:SF1">
    <property type="entry name" value="METAL-DEPENDENT PHOSPHOHYDROLASE, HD SUPERFAMILY-RELATED"/>
    <property type="match status" value="1"/>
</dbReference>
<accession>A0A7C1E1M7</accession>
<dbReference type="AlphaFoldDB" id="A0A7C1E1M7"/>
<dbReference type="SMART" id="SM00471">
    <property type="entry name" value="HDc"/>
    <property type="match status" value="1"/>
</dbReference>
<dbReference type="Gene3D" id="1.10.3210.10">
    <property type="entry name" value="Hypothetical protein af1432"/>
    <property type="match status" value="1"/>
</dbReference>
<proteinExistence type="predicted"/>
<dbReference type="SUPFAM" id="SSF109604">
    <property type="entry name" value="HD-domain/PDEase-like"/>
    <property type="match status" value="1"/>
</dbReference>
<dbReference type="InterPro" id="IPR039967">
    <property type="entry name" value="MJ1020-like"/>
</dbReference>
<evidence type="ECO:0000313" key="2">
    <source>
        <dbReference type="EMBL" id="HDS10679.1"/>
    </source>
</evidence>
<sequence>MLEEVEVNPSLINKHLEKYELVRKANEILSKDTEYNVLIEMANINAVKRLLYNDHGPVHARIVAGSALEIFDRLLKYNITPTSIVHKTASSIEESALIVFLASMFHDIGNSVHRANHELVGALISRPILDRVLRRLFPKDKRKRIMIRQEVMNAVYSTAMEVQSLTIEGGIVKVADGTDMAMGRARYPYRMGKNDMHALSALSVQKVTIASDEKPVVINIYMKDSAGVFQIEQVLGPKINTSGLKPYILVNAYQNGRRYNVEY</sequence>
<protein>
    <submittedName>
        <fullName evidence="2">HD domain-containing protein</fullName>
    </submittedName>
</protein>
<reference evidence="2" key="1">
    <citation type="journal article" date="2020" name="mSystems">
        <title>Genome- and Community-Level Interaction Insights into Carbon Utilization and Element Cycling Functions of Hydrothermarchaeota in Hydrothermal Sediment.</title>
        <authorList>
            <person name="Zhou Z."/>
            <person name="Liu Y."/>
            <person name="Xu W."/>
            <person name="Pan J."/>
            <person name="Luo Z.H."/>
            <person name="Li M."/>
        </authorList>
    </citation>
    <scope>NUCLEOTIDE SEQUENCE [LARGE SCALE GENOMIC DNA]</scope>
    <source>
        <strain evidence="2">SpSt-123</strain>
    </source>
</reference>
<gene>
    <name evidence="2" type="ORF">ENO04_03565</name>
</gene>
<evidence type="ECO:0000259" key="1">
    <source>
        <dbReference type="SMART" id="SM00471"/>
    </source>
</evidence>
<dbReference type="PANTHER" id="PTHR40517">
    <property type="entry name" value="METAL-DEPENDENT PHOSPHOHYDROLASE, HD SUPERFAMILY-RELATED"/>
    <property type="match status" value="1"/>
</dbReference>
<dbReference type="EMBL" id="DSDY01000112">
    <property type="protein sequence ID" value="HDS10679.1"/>
    <property type="molecule type" value="Genomic_DNA"/>
</dbReference>
<organism evidence="2">
    <name type="scientific">Fervidicoccus fontis</name>
    <dbReference type="NCBI Taxonomy" id="683846"/>
    <lineage>
        <taxon>Archaea</taxon>
        <taxon>Thermoproteota</taxon>
        <taxon>Thermoprotei</taxon>
        <taxon>Fervidicoccales</taxon>
        <taxon>Fervidicoccaceae</taxon>
        <taxon>Fervidicoccus</taxon>
    </lineage>
</organism>